<dbReference type="AlphaFoldDB" id="E9DEY0"/>
<protein>
    <submittedName>
        <fullName evidence="2">Uncharacterized protein</fullName>
    </submittedName>
</protein>
<reference evidence="3" key="1">
    <citation type="journal article" date="2010" name="Genome Res.">
        <title>Population genomic sequencing of Coccidioides fungi reveals recent hybridization and transposon control.</title>
        <authorList>
            <person name="Neafsey D.E."/>
            <person name="Barker B.M."/>
            <person name="Sharpton T.J."/>
            <person name="Stajich J.E."/>
            <person name="Park D.J."/>
            <person name="Whiston E."/>
            <person name="Hung C.-Y."/>
            <person name="McMahan C."/>
            <person name="White J."/>
            <person name="Sykes S."/>
            <person name="Heiman D."/>
            <person name="Young S."/>
            <person name="Zeng Q."/>
            <person name="Abouelleil A."/>
            <person name="Aftuck L."/>
            <person name="Bessette D."/>
            <person name="Brown A."/>
            <person name="FitzGerald M."/>
            <person name="Lui A."/>
            <person name="Macdonald J.P."/>
            <person name="Priest M."/>
            <person name="Orbach M.J."/>
            <person name="Galgiani J.N."/>
            <person name="Kirkland T.N."/>
            <person name="Cole G.T."/>
            <person name="Birren B.W."/>
            <person name="Henn M.R."/>
            <person name="Taylor J.W."/>
            <person name="Rounsley S.D."/>
        </authorList>
    </citation>
    <scope>NUCLEOTIDE SEQUENCE [LARGE SCALE GENOMIC DNA]</scope>
    <source>
        <strain evidence="3">RMSCC 757 / Silveira</strain>
    </source>
</reference>
<organism evidence="3">
    <name type="scientific">Coccidioides posadasii (strain RMSCC 757 / Silveira)</name>
    <name type="common">Valley fever fungus</name>
    <dbReference type="NCBI Taxonomy" id="443226"/>
    <lineage>
        <taxon>Eukaryota</taxon>
        <taxon>Fungi</taxon>
        <taxon>Dikarya</taxon>
        <taxon>Ascomycota</taxon>
        <taxon>Pezizomycotina</taxon>
        <taxon>Eurotiomycetes</taxon>
        <taxon>Eurotiomycetidae</taxon>
        <taxon>Onygenales</taxon>
        <taxon>Onygenaceae</taxon>
        <taxon>Coccidioides</taxon>
    </lineage>
</organism>
<dbReference type="HOGENOM" id="CLU_2793818_0_0_1"/>
<feature type="region of interest" description="Disordered" evidence="1">
    <location>
        <begin position="45"/>
        <end position="68"/>
    </location>
</feature>
<dbReference type="Proteomes" id="UP000002497">
    <property type="component" value="Unassembled WGS sequence"/>
</dbReference>
<gene>
    <name evidence="2" type="ORF">CPSG_08380</name>
</gene>
<accession>E9DEY0</accession>
<keyword evidence="3" id="KW-1185">Reference proteome</keyword>
<evidence type="ECO:0000256" key="1">
    <source>
        <dbReference type="SAM" id="MobiDB-lite"/>
    </source>
</evidence>
<evidence type="ECO:0000313" key="2">
    <source>
        <dbReference type="EMBL" id="EFW15192.1"/>
    </source>
</evidence>
<evidence type="ECO:0000313" key="3">
    <source>
        <dbReference type="Proteomes" id="UP000002497"/>
    </source>
</evidence>
<feature type="compositionally biased region" description="Basic and acidic residues" evidence="1">
    <location>
        <begin position="50"/>
        <end position="68"/>
    </location>
</feature>
<dbReference type="EMBL" id="GL636502">
    <property type="protein sequence ID" value="EFW15192.1"/>
    <property type="molecule type" value="Genomic_DNA"/>
</dbReference>
<reference evidence="3" key="2">
    <citation type="submission" date="2010-03" db="EMBL/GenBank/DDBJ databases">
        <title>The genome sequence of Coccidioides posadasii strain Silveira.</title>
        <authorList>
            <consortium name="The Broad Institute Genome Sequencing Center for Infectious Disease"/>
            <person name="Neafsey D."/>
            <person name="Orbach M."/>
            <person name="Henn M.R."/>
            <person name="Cole G.T."/>
            <person name="Galgiani J."/>
            <person name="Gardner M.J."/>
            <person name="Kirkland T.N."/>
            <person name="Taylor J.W."/>
            <person name="Young S.K."/>
            <person name="Zeng Q."/>
            <person name="Koehrsen M."/>
            <person name="Alvarado L."/>
            <person name="Berlin A."/>
            <person name="Borenstein D."/>
            <person name="Chapman S.B."/>
            <person name="Chen Z."/>
            <person name="Engels R."/>
            <person name="Freedman E."/>
            <person name="Gellesch M."/>
            <person name="Goldberg J."/>
            <person name="Griggs A."/>
            <person name="Gujja S."/>
            <person name="Heilman E."/>
            <person name="Heiman D."/>
            <person name="Howarth C."/>
            <person name="Jen D."/>
            <person name="Larson L."/>
            <person name="Mehta T."/>
            <person name="Neiman D."/>
            <person name="Park D."/>
            <person name="Pearson M."/>
            <person name="Richards J."/>
            <person name="Roberts A."/>
            <person name="Saif S."/>
            <person name="Shea T."/>
            <person name="Shenoy N."/>
            <person name="Sisk P."/>
            <person name="Stolte C."/>
            <person name="Sykes S."/>
            <person name="Walk T."/>
            <person name="White J."/>
            <person name="Yandava C."/>
            <person name="Haas B."/>
            <person name="Nusbaum C."/>
            <person name="Birren B."/>
        </authorList>
    </citation>
    <scope>NUCLEOTIDE SEQUENCE [LARGE SCALE GENOMIC DNA]</scope>
    <source>
        <strain evidence="3">RMSCC 757 / Silveira</strain>
    </source>
</reference>
<name>E9DEY0_COCPS</name>
<dbReference type="VEuPathDB" id="FungiDB:CPSG_08380"/>
<proteinExistence type="predicted"/>
<sequence>MGRERQAEISHGLVLLLTTIYSLHSSNHLPLQPARLHSLRRTPFAPAGSLDRKLGRGERKVWDEKTGS</sequence>